<accession>A0A968GG69</accession>
<keyword evidence="6 10" id="KW-1133">Transmembrane helix</keyword>
<dbReference type="RefSeq" id="WP_167695801.1">
    <property type="nucleotide sequence ID" value="NZ_CP118181.1"/>
</dbReference>
<protein>
    <submittedName>
        <fullName evidence="13">Flagellar M-ring protein FliF</fullName>
    </submittedName>
</protein>
<dbReference type="GO" id="GO:0071973">
    <property type="term" value="P:bacterial-type flagellum-dependent cell motility"/>
    <property type="evidence" value="ECO:0007669"/>
    <property type="project" value="InterPro"/>
</dbReference>
<comment type="caution">
    <text evidence="13">The sequence shown here is derived from an EMBL/GenBank/DDBJ whole genome shotgun (WGS) entry which is preliminary data.</text>
</comment>
<evidence type="ECO:0000259" key="12">
    <source>
        <dbReference type="Pfam" id="PF08345"/>
    </source>
</evidence>
<dbReference type="InterPro" id="IPR006182">
    <property type="entry name" value="FliF_N_dom"/>
</dbReference>
<dbReference type="InterPro" id="IPR013556">
    <property type="entry name" value="Flag_M-ring_C"/>
</dbReference>
<keyword evidence="14" id="KW-1185">Reference proteome</keyword>
<evidence type="ECO:0000256" key="4">
    <source>
        <dbReference type="ARBA" id="ARBA00022475"/>
    </source>
</evidence>
<evidence type="ECO:0000256" key="9">
    <source>
        <dbReference type="SAM" id="MobiDB-lite"/>
    </source>
</evidence>
<dbReference type="Pfam" id="PF08345">
    <property type="entry name" value="YscJ_FliF_C"/>
    <property type="match status" value="1"/>
</dbReference>
<feature type="domain" description="Flagellar M-ring N-terminal" evidence="11">
    <location>
        <begin position="66"/>
        <end position="229"/>
    </location>
</feature>
<evidence type="ECO:0000313" key="13">
    <source>
        <dbReference type="EMBL" id="NIZ69717.1"/>
    </source>
</evidence>
<reference evidence="13" key="1">
    <citation type="submission" date="2020-03" db="EMBL/GenBank/DDBJ databases">
        <title>Spirochaetal bacteria isolated from arthropods constitute a novel genus Entomospira genus novum within the order Spirochaetales.</title>
        <authorList>
            <person name="Grana-Miraglia L."/>
            <person name="Sikutova S."/>
            <person name="Fingerle V."/>
            <person name="Sing A."/>
            <person name="Castillo-Ramirez S."/>
            <person name="Margos G."/>
            <person name="Rudolf I."/>
        </authorList>
    </citation>
    <scope>NUCLEOTIDE SEQUENCE</scope>
    <source>
        <strain evidence="13">BR149</strain>
    </source>
</reference>
<name>A0A968GG69_9SPIO</name>
<evidence type="ECO:0000259" key="11">
    <source>
        <dbReference type="Pfam" id="PF01514"/>
    </source>
</evidence>
<keyword evidence="8" id="KW-0975">Bacterial flagellum</keyword>
<feature type="transmembrane region" description="Helical" evidence="10">
    <location>
        <begin position="21"/>
        <end position="44"/>
    </location>
</feature>
<dbReference type="Gene3D" id="3.30.300.30">
    <property type="match status" value="1"/>
</dbReference>
<keyword evidence="13" id="KW-0966">Cell projection</keyword>
<dbReference type="PANTHER" id="PTHR30046">
    <property type="entry name" value="FLAGELLAR M-RING PROTEIN"/>
    <property type="match status" value="1"/>
</dbReference>
<dbReference type="GO" id="GO:0003774">
    <property type="term" value="F:cytoskeletal motor activity"/>
    <property type="evidence" value="ECO:0007669"/>
    <property type="project" value="InterPro"/>
</dbReference>
<feature type="region of interest" description="Disordered" evidence="9">
    <location>
        <begin position="328"/>
        <end position="356"/>
    </location>
</feature>
<comment type="subcellular location">
    <subcellularLocation>
        <location evidence="1">Bacterial flagellum basal body</location>
    </subcellularLocation>
    <subcellularLocation>
        <location evidence="2">Cell membrane</location>
        <topology evidence="2">Multi-pass membrane protein</topology>
    </subcellularLocation>
</comment>
<dbReference type="InterPro" id="IPR000067">
    <property type="entry name" value="FlgMring_FliF"/>
</dbReference>
<keyword evidence="13" id="KW-0282">Flagellum</keyword>
<keyword evidence="4" id="KW-1003">Cell membrane</keyword>
<evidence type="ECO:0000256" key="3">
    <source>
        <dbReference type="ARBA" id="ARBA00007971"/>
    </source>
</evidence>
<gene>
    <name evidence="13" type="primary">fliF</name>
    <name evidence="13" type="ORF">HCT48_05760</name>
</gene>
<dbReference type="PRINTS" id="PR01009">
    <property type="entry name" value="FLGMRINGFLIF"/>
</dbReference>
<evidence type="ECO:0000256" key="5">
    <source>
        <dbReference type="ARBA" id="ARBA00022692"/>
    </source>
</evidence>
<dbReference type="PANTHER" id="PTHR30046:SF0">
    <property type="entry name" value="FLAGELLAR M-RING PROTEIN"/>
    <property type="match status" value="1"/>
</dbReference>
<evidence type="ECO:0000256" key="8">
    <source>
        <dbReference type="ARBA" id="ARBA00023143"/>
    </source>
</evidence>
<dbReference type="NCBIfam" id="TIGR00206">
    <property type="entry name" value="fliF"/>
    <property type="match status" value="1"/>
</dbReference>
<keyword evidence="5 10" id="KW-0812">Transmembrane</keyword>
<proteinExistence type="inferred from homology"/>
<organism evidence="13 14">
    <name type="scientific">Entomospira culicis</name>
    <dbReference type="NCBI Taxonomy" id="2719989"/>
    <lineage>
        <taxon>Bacteria</taxon>
        <taxon>Pseudomonadati</taxon>
        <taxon>Spirochaetota</taxon>
        <taxon>Spirochaetia</taxon>
        <taxon>Spirochaetales</taxon>
        <taxon>Spirochaetaceae</taxon>
        <taxon>Entomospira</taxon>
    </lineage>
</organism>
<evidence type="ECO:0000313" key="14">
    <source>
        <dbReference type="Proteomes" id="UP000778951"/>
    </source>
</evidence>
<evidence type="ECO:0000256" key="10">
    <source>
        <dbReference type="SAM" id="Phobius"/>
    </source>
</evidence>
<dbReference type="InterPro" id="IPR043427">
    <property type="entry name" value="YscJ/FliF"/>
</dbReference>
<evidence type="ECO:0000256" key="1">
    <source>
        <dbReference type="ARBA" id="ARBA00004117"/>
    </source>
</evidence>
<sequence>MKQFFLDSGAKIKGAWSKWSVVKRSIFVGLVVLVLVALVALASMNTRQPQIQIFGAPVTDMGLRDRIAGRLDAEDIRYSISGDGTRFVVSDEKTARQARALLVREGINLGQMDPWTLFDVDRWTTSDLLNKVNLQRSIQRQLQLHIESLEDIDRAEVSLAFPKDNFLDPNQHPVTASVTLMAKPGSDIGESSSSGRKKVEGIQSLVQFAVPQLSVENIVITDHAGRRLNDFSADTLTQMQERTRFAQQQKRTAEQAIIAKIQNSLGAMYPGRIQVVNIDVTLNSDIIKEKRVEVTPIILKPQSQGVPYDDSQFVDKVKISEQVSSVTFEGEGFSPSGPAGTPSQTPPGYADLQNTTGIYNQNTSSINYIVNQSTQELDVTPGAVTRITAAISLDGTWNFVYDEEGNYVVKNGARERVFTPPSEEEVKKLQGLVQDAIGYDSRRLDSVTVEGNKFDRSLQHAEEDRAYRNQQQRATIFVGLIAGTAILLVMMFFYRAFLHAQARRRREREEEANRQHQAMREAALRSLEQERAPLEASASDKARMELQEQAVMMARERPEEVAQLIRTWLSEEN</sequence>
<evidence type="ECO:0000256" key="6">
    <source>
        <dbReference type="ARBA" id="ARBA00022989"/>
    </source>
</evidence>
<feature type="transmembrane region" description="Helical" evidence="10">
    <location>
        <begin position="476"/>
        <end position="498"/>
    </location>
</feature>
<evidence type="ECO:0000256" key="7">
    <source>
        <dbReference type="ARBA" id="ARBA00023136"/>
    </source>
</evidence>
<keyword evidence="13" id="KW-0969">Cilium</keyword>
<dbReference type="GO" id="GO:0005886">
    <property type="term" value="C:plasma membrane"/>
    <property type="evidence" value="ECO:0007669"/>
    <property type="project" value="UniProtKB-SubCell"/>
</dbReference>
<dbReference type="EMBL" id="JAATLM010000001">
    <property type="protein sequence ID" value="NIZ69717.1"/>
    <property type="molecule type" value="Genomic_DNA"/>
</dbReference>
<dbReference type="AlphaFoldDB" id="A0A968GG69"/>
<dbReference type="InterPro" id="IPR045851">
    <property type="entry name" value="AMP-bd_C_sf"/>
</dbReference>
<evidence type="ECO:0000256" key="2">
    <source>
        <dbReference type="ARBA" id="ARBA00004651"/>
    </source>
</evidence>
<dbReference type="Proteomes" id="UP000778951">
    <property type="component" value="Unassembled WGS sequence"/>
</dbReference>
<feature type="domain" description="Flagellar M-ring C-terminal" evidence="12">
    <location>
        <begin position="271"/>
        <end position="454"/>
    </location>
</feature>
<dbReference type="Pfam" id="PF01514">
    <property type="entry name" value="YscJ_FliF"/>
    <property type="match status" value="1"/>
</dbReference>
<keyword evidence="7 10" id="KW-0472">Membrane</keyword>
<dbReference type="GO" id="GO:0009431">
    <property type="term" value="C:bacterial-type flagellum basal body, MS ring"/>
    <property type="evidence" value="ECO:0007669"/>
    <property type="project" value="InterPro"/>
</dbReference>
<comment type="similarity">
    <text evidence="3">Belongs to the FliF family.</text>
</comment>